<dbReference type="AlphaFoldDB" id="A0A2U8E5R0"/>
<proteinExistence type="predicted"/>
<dbReference type="SUPFAM" id="SSF82171">
    <property type="entry name" value="DPP6 N-terminal domain-like"/>
    <property type="match status" value="1"/>
</dbReference>
<evidence type="ECO:0000313" key="2">
    <source>
        <dbReference type="Proteomes" id="UP000244896"/>
    </source>
</evidence>
<protein>
    <recommendedName>
        <fullName evidence="3">Peptidase S9 prolyl oligopeptidase catalytic domain-containing protein</fullName>
    </recommendedName>
</protein>
<dbReference type="InterPro" id="IPR029058">
    <property type="entry name" value="AB_hydrolase_fold"/>
</dbReference>
<gene>
    <name evidence="1" type="ORF">CKA38_14370</name>
</gene>
<name>A0A2U8E5R0_9BACT</name>
<dbReference type="EMBL" id="CP023004">
    <property type="protein sequence ID" value="AWI10279.1"/>
    <property type="molecule type" value="Genomic_DNA"/>
</dbReference>
<dbReference type="Proteomes" id="UP000244896">
    <property type="component" value="Chromosome"/>
</dbReference>
<dbReference type="KEGG" id="elut:CKA38_14370"/>
<reference evidence="1 2" key="1">
    <citation type="journal article" date="2018" name="Syst. Appl. Microbiol.">
        <title>Ereboglobus luteus gen. nov. sp. nov. from cockroach guts, and new insights into the oxygen relationship of the genera Opitutus and Didymococcus (Verrucomicrobia: Opitutaceae).</title>
        <authorList>
            <person name="Tegtmeier D."/>
            <person name="Belitz A."/>
            <person name="Radek R."/>
            <person name="Heimerl T."/>
            <person name="Brune A."/>
        </authorList>
    </citation>
    <scope>NUCLEOTIDE SEQUENCE [LARGE SCALE GENOMIC DNA]</scope>
    <source>
        <strain evidence="1 2">Ho45</strain>
    </source>
</reference>
<organism evidence="1 2">
    <name type="scientific">Ereboglobus luteus</name>
    <dbReference type="NCBI Taxonomy" id="1796921"/>
    <lineage>
        <taxon>Bacteria</taxon>
        <taxon>Pseudomonadati</taxon>
        <taxon>Verrucomicrobiota</taxon>
        <taxon>Opitutia</taxon>
        <taxon>Opitutales</taxon>
        <taxon>Opitutaceae</taxon>
        <taxon>Ereboglobus</taxon>
    </lineage>
</organism>
<evidence type="ECO:0000313" key="1">
    <source>
        <dbReference type="EMBL" id="AWI10279.1"/>
    </source>
</evidence>
<dbReference type="SUPFAM" id="SSF53474">
    <property type="entry name" value="alpha/beta-Hydrolases"/>
    <property type="match status" value="1"/>
</dbReference>
<keyword evidence="2" id="KW-1185">Reference proteome</keyword>
<evidence type="ECO:0008006" key="3">
    <source>
        <dbReference type="Google" id="ProtNLM"/>
    </source>
</evidence>
<sequence>MYKLNVVTGKMKSISEESPGAQTECLPDRQGKARLIMEYVPAAERSKSREPYRYDTVKKMPRWRDLDTLAAANSGISGFALRTIKDRQNSIPIGFDTNPDILYYASNVGRETYGIYGFNIKTGERIDLVLESEEIDLIKPLPFGKNFPDEDILIFDRHTQKLAGFRVEGRDRVITRWLSPEWQAVQKTLELSLPGCSVTIMEWSADGTRVLLHSSGPEDTGTYHVYHRNDKKIVSFAEKMPWLSKDVLYERKKLNFGGRGGIINEAIITVPRESFGSSKSFPVIVVFPKGAQDAPRYEFCAEPHVFASMGYVVLEMQYRRPPEKALITSDVIPALNELAKHMPVNLKRVILFGEDTGAANALTLLRMQPERFCGAVGINARVPGVSYFPKSRKMDGTAIRKRPGDERSITKPVYILNNRPRGGRVTDLQRAVYEKTKEYVGTLKKSGVDAAFDDLPDEYFENHSQAKAAVFANIENFINAASVNAKVELGPIKVVKTMSAESKSKRKQ</sequence>
<accession>A0A2U8E5R0</accession>
<dbReference type="Gene3D" id="3.40.50.1820">
    <property type="entry name" value="alpha/beta hydrolase"/>
    <property type="match status" value="1"/>
</dbReference>